<dbReference type="PANTHER" id="PTHR38471">
    <property type="entry name" value="FOUR HELIX BUNDLE PROTEIN"/>
    <property type="match status" value="1"/>
</dbReference>
<gene>
    <name evidence="1" type="ORF">FYJ72_11370</name>
</gene>
<dbReference type="RefSeq" id="WP_154482074.1">
    <property type="nucleotide sequence ID" value="NZ_VUNF01000024.1"/>
</dbReference>
<dbReference type="SUPFAM" id="SSF158446">
    <property type="entry name" value="IVS-encoded protein-like"/>
    <property type="match status" value="1"/>
</dbReference>
<proteinExistence type="predicted"/>
<protein>
    <submittedName>
        <fullName evidence="1">Four helix bundle protein</fullName>
    </submittedName>
</protein>
<evidence type="ECO:0000313" key="2">
    <source>
        <dbReference type="Proteomes" id="UP000450161"/>
    </source>
</evidence>
<dbReference type="InterPro" id="IPR036583">
    <property type="entry name" value="23S_rRNA_IVS_sf"/>
</dbReference>
<comment type="caution">
    <text evidence="1">The sequence shown here is derived from an EMBL/GenBank/DDBJ whole genome shotgun (WGS) entry which is preliminary data.</text>
</comment>
<dbReference type="Pfam" id="PF05635">
    <property type="entry name" value="23S_rRNA_IVP"/>
    <property type="match status" value="1"/>
</dbReference>
<accession>A0A6I2U066</accession>
<dbReference type="CDD" id="cd16377">
    <property type="entry name" value="23S_rRNA_IVP_like"/>
    <property type="match status" value="1"/>
</dbReference>
<dbReference type="Proteomes" id="UP000450161">
    <property type="component" value="Unassembled WGS sequence"/>
</dbReference>
<dbReference type="AlphaFoldDB" id="A0A6I2U066"/>
<dbReference type="InterPro" id="IPR012657">
    <property type="entry name" value="23S_rRNA-intervening_sequence"/>
</dbReference>
<dbReference type="Gene3D" id="1.20.1440.60">
    <property type="entry name" value="23S rRNA-intervening sequence"/>
    <property type="match status" value="1"/>
</dbReference>
<dbReference type="NCBIfam" id="TIGR02436">
    <property type="entry name" value="four helix bundle protein"/>
    <property type="match status" value="1"/>
</dbReference>
<organism evidence="1 2">
    <name type="scientific">Segatella copri</name>
    <dbReference type="NCBI Taxonomy" id="165179"/>
    <lineage>
        <taxon>Bacteria</taxon>
        <taxon>Pseudomonadati</taxon>
        <taxon>Bacteroidota</taxon>
        <taxon>Bacteroidia</taxon>
        <taxon>Bacteroidales</taxon>
        <taxon>Prevotellaceae</taxon>
        <taxon>Segatella</taxon>
    </lineage>
</organism>
<reference evidence="1 2" key="1">
    <citation type="submission" date="2019-08" db="EMBL/GenBank/DDBJ databases">
        <title>In-depth cultivation of the pig gut microbiome towards novel bacterial diversity and tailored functional studies.</title>
        <authorList>
            <person name="Wylensek D."/>
            <person name="Hitch T.C.A."/>
            <person name="Clavel T."/>
        </authorList>
    </citation>
    <scope>NUCLEOTIDE SEQUENCE [LARGE SCALE GENOMIC DNA]</scope>
    <source>
        <strain evidence="1 2">LKV-178-WT-2C</strain>
    </source>
</reference>
<evidence type="ECO:0000313" key="1">
    <source>
        <dbReference type="EMBL" id="MST78252.1"/>
    </source>
</evidence>
<name>A0A6I2U066_9BACT</name>
<sequence length="128" mass="14770">MAYSFENIIAWQKAHAFVMLVYRVTKHFPKDEIFGLTSQFRRAAVSIEANIAEGYKKLSKADKLRFFNISQGSLEECRDYIILSRDLGYISQIEFEELHTGLETTSKFLNSYCKAIVNNNALKKEEGM</sequence>
<dbReference type="PANTHER" id="PTHR38471:SF2">
    <property type="entry name" value="FOUR HELIX BUNDLE PROTEIN"/>
    <property type="match status" value="1"/>
</dbReference>
<dbReference type="EMBL" id="VUNF01000024">
    <property type="protein sequence ID" value="MST78252.1"/>
    <property type="molecule type" value="Genomic_DNA"/>
</dbReference>